<name>A0A482X5S0_LAOST</name>
<feature type="transmembrane region" description="Helical" evidence="7">
    <location>
        <begin position="198"/>
        <end position="218"/>
    </location>
</feature>
<dbReference type="OrthoDB" id="10262359at2759"/>
<keyword evidence="4 7" id="KW-0812">Transmembrane</keyword>
<feature type="transmembrane region" description="Helical" evidence="7">
    <location>
        <begin position="156"/>
        <end position="177"/>
    </location>
</feature>
<keyword evidence="5 7" id="KW-1133">Transmembrane helix</keyword>
<keyword evidence="6 7" id="KW-0472">Membrane</keyword>
<evidence type="ECO:0000256" key="7">
    <source>
        <dbReference type="SAM" id="Phobius"/>
    </source>
</evidence>
<dbReference type="InterPro" id="IPR036869">
    <property type="entry name" value="J_dom_sf"/>
</dbReference>
<feature type="domain" description="TM2" evidence="8">
    <location>
        <begin position="1"/>
        <end position="51"/>
    </location>
</feature>
<comment type="caution">
    <text evidence="9">The sequence shown here is derived from an EMBL/GenBank/DDBJ whole genome shotgun (WGS) entry which is preliminary data.</text>
</comment>
<dbReference type="InterPro" id="IPR007829">
    <property type="entry name" value="TM2"/>
</dbReference>
<evidence type="ECO:0000313" key="10">
    <source>
        <dbReference type="Proteomes" id="UP000291343"/>
    </source>
</evidence>
<evidence type="ECO:0000259" key="8">
    <source>
        <dbReference type="Pfam" id="PF05154"/>
    </source>
</evidence>
<dbReference type="PANTHER" id="PTHR44733:SF1">
    <property type="entry name" value="DNAJ HOMOLOG SUBFAMILY C MEMBER 22"/>
    <property type="match status" value="1"/>
</dbReference>
<dbReference type="GO" id="GO:0016020">
    <property type="term" value="C:membrane"/>
    <property type="evidence" value="ECO:0007669"/>
    <property type="project" value="UniProtKB-SubCell"/>
</dbReference>
<dbReference type="InterPro" id="IPR001623">
    <property type="entry name" value="DnaJ_domain"/>
</dbReference>
<evidence type="ECO:0000313" key="9">
    <source>
        <dbReference type="EMBL" id="RZF40868.1"/>
    </source>
</evidence>
<feature type="transmembrane region" description="Helical" evidence="7">
    <location>
        <begin position="87"/>
        <end position="105"/>
    </location>
</feature>
<keyword evidence="10" id="KW-1185">Reference proteome</keyword>
<dbReference type="AlphaFoldDB" id="A0A482X5S0"/>
<dbReference type="PANTHER" id="PTHR44733">
    <property type="entry name" value="DNAJ HOMOLOG SUBFAMILY C MEMBER 22"/>
    <property type="match status" value="1"/>
</dbReference>
<evidence type="ECO:0000256" key="1">
    <source>
        <dbReference type="ARBA" id="ARBA00002080"/>
    </source>
</evidence>
<dbReference type="SUPFAM" id="SSF46565">
    <property type="entry name" value="Chaperone J-domain"/>
    <property type="match status" value="1"/>
</dbReference>
<dbReference type="EMBL" id="QKKF02017590">
    <property type="protein sequence ID" value="RZF40868.1"/>
    <property type="molecule type" value="Genomic_DNA"/>
</dbReference>
<feature type="transmembrane region" description="Helical" evidence="7">
    <location>
        <begin position="6"/>
        <end position="25"/>
    </location>
</feature>
<dbReference type="Gene3D" id="1.10.287.110">
    <property type="entry name" value="DnaJ domain"/>
    <property type="match status" value="1"/>
</dbReference>
<dbReference type="CDD" id="cd06257">
    <property type="entry name" value="DnaJ"/>
    <property type="match status" value="1"/>
</dbReference>
<evidence type="ECO:0000256" key="2">
    <source>
        <dbReference type="ARBA" id="ARBA00004141"/>
    </source>
</evidence>
<sequence>MGKSMILTYVLWLVGGIFGLHHFYLGRDLQGFLWWCTLGGYMGFGWLRDVFLIPNYVADANEEPKYVKKLVENVRAHEKPPFSTTRFVGMTIIGYVWSAIMSMAIPNDHVWGYSWHWLQILIPLACALGVWSVGNIGHEEGSIWWPLAAAYLTFPLYLYESTDTMFTIMVVASAFAFDIKAKKWRKKAKKKKSLKMRVLIISACALLYISLWCSYLYFNANLIDEDGEEIPLHEAIHHFIRSPWWTDLKQSLYDTWVFAQRNGWIETWRQVLEMSDLNGEQNAYKVLDLSTRANQTEINSRCRMLAVKRHPDRVKDPK</sequence>
<dbReference type="InParanoid" id="A0A482X5S0"/>
<accession>A0A482X5S0</accession>
<reference evidence="9 10" key="1">
    <citation type="journal article" date="2017" name="Gigascience">
        <title>Genome sequence of the small brown planthopper, Laodelphax striatellus.</title>
        <authorList>
            <person name="Zhu J."/>
            <person name="Jiang F."/>
            <person name="Wang X."/>
            <person name="Yang P."/>
            <person name="Bao Y."/>
            <person name="Zhao W."/>
            <person name="Wang W."/>
            <person name="Lu H."/>
            <person name="Wang Q."/>
            <person name="Cui N."/>
            <person name="Li J."/>
            <person name="Chen X."/>
            <person name="Luo L."/>
            <person name="Yu J."/>
            <person name="Kang L."/>
            <person name="Cui F."/>
        </authorList>
    </citation>
    <scope>NUCLEOTIDE SEQUENCE [LARGE SCALE GENOMIC DNA]</scope>
    <source>
        <strain evidence="9">Lst14</strain>
    </source>
</reference>
<evidence type="ECO:0000256" key="4">
    <source>
        <dbReference type="ARBA" id="ARBA00022692"/>
    </source>
</evidence>
<protein>
    <recommendedName>
        <fullName evidence="3">DnaJ homolog subfamily C member 22</fullName>
    </recommendedName>
</protein>
<organism evidence="9 10">
    <name type="scientific">Laodelphax striatellus</name>
    <name type="common">Small brown planthopper</name>
    <name type="synonym">Delphax striatella</name>
    <dbReference type="NCBI Taxonomy" id="195883"/>
    <lineage>
        <taxon>Eukaryota</taxon>
        <taxon>Metazoa</taxon>
        <taxon>Ecdysozoa</taxon>
        <taxon>Arthropoda</taxon>
        <taxon>Hexapoda</taxon>
        <taxon>Insecta</taxon>
        <taxon>Pterygota</taxon>
        <taxon>Neoptera</taxon>
        <taxon>Paraneoptera</taxon>
        <taxon>Hemiptera</taxon>
        <taxon>Auchenorrhyncha</taxon>
        <taxon>Fulgoroidea</taxon>
        <taxon>Delphacidae</taxon>
        <taxon>Criomorphinae</taxon>
        <taxon>Laodelphax</taxon>
    </lineage>
</organism>
<feature type="transmembrane region" description="Helical" evidence="7">
    <location>
        <begin position="117"/>
        <end position="136"/>
    </location>
</feature>
<comment type="function">
    <text evidence="1">May function as a co-chaperone.</text>
</comment>
<dbReference type="Proteomes" id="UP000291343">
    <property type="component" value="Unassembled WGS sequence"/>
</dbReference>
<evidence type="ECO:0000256" key="6">
    <source>
        <dbReference type="ARBA" id="ARBA00023136"/>
    </source>
</evidence>
<comment type="subcellular location">
    <subcellularLocation>
        <location evidence="2">Membrane</location>
        <topology evidence="2">Multi-pass membrane protein</topology>
    </subcellularLocation>
</comment>
<feature type="transmembrane region" description="Helical" evidence="7">
    <location>
        <begin position="32"/>
        <end position="53"/>
    </location>
</feature>
<dbReference type="STRING" id="195883.A0A482X5S0"/>
<dbReference type="Pfam" id="PF05154">
    <property type="entry name" value="TM2"/>
    <property type="match status" value="1"/>
</dbReference>
<proteinExistence type="predicted"/>
<evidence type="ECO:0000256" key="5">
    <source>
        <dbReference type="ARBA" id="ARBA00022989"/>
    </source>
</evidence>
<dbReference type="FunCoup" id="A0A482X5S0">
    <property type="interactions" value="84"/>
</dbReference>
<gene>
    <name evidence="9" type="ORF">LSTR_LSTR003378</name>
</gene>
<evidence type="ECO:0000256" key="3">
    <source>
        <dbReference type="ARBA" id="ARBA00020945"/>
    </source>
</evidence>